<feature type="domain" description="HTH cro/C1-type" evidence="1">
    <location>
        <begin position="1"/>
        <end position="59"/>
    </location>
</feature>
<dbReference type="InterPro" id="IPR001387">
    <property type="entry name" value="Cro/C1-type_HTH"/>
</dbReference>
<dbReference type="InterPro" id="IPR010982">
    <property type="entry name" value="Lambda_DNA-bd_dom_sf"/>
</dbReference>
<dbReference type="SMART" id="SM00530">
    <property type="entry name" value="HTH_XRE"/>
    <property type="match status" value="1"/>
</dbReference>
<dbReference type="EMBL" id="JADBEK010000001">
    <property type="protein sequence ID" value="MBE1586870.1"/>
    <property type="molecule type" value="Genomic_DNA"/>
</dbReference>
<evidence type="ECO:0000259" key="1">
    <source>
        <dbReference type="PROSITE" id="PS50943"/>
    </source>
</evidence>
<accession>A0ABR9M2N6</accession>
<dbReference type="Gene3D" id="1.10.260.40">
    <property type="entry name" value="lambda repressor-like DNA-binding domains"/>
    <property type="match status" value="1"/>
</dbReference>
<gene>
    <name evidence="2" type="ORF">H4W80_005128</name>
</gene>
<evidence type="ECO:0000313" key="2">
    <source>
        <dbReference type="EMBL" id="MBE1586870.1"/>
    </source>
</evidence>
<proteinExistence type="predicted"/>
<dbReference type="InterPro" id="IPR043917">
    <property type="entry name" value="DUF5753"/>
</dbReference>
<dbReference type="SUPFAM" id="SSF47413">
    <property type="entry name" value="lambda repressor-like DNA-binding domains"/>
    <property type="match status" value="1"/>
</dbReference>
<organism evidence="2 3">
    <name type="scientific">Nonomuraea angiospora</name>
    <dbReference type="NCBI Taxonomy" id="46172"/>
    <lineage>
        <taxon>Bacteria</taxon>
        <taxon>Bacillati</taxon>
        <taxon>Actinomycetota</taxon>
        <taxon>Actinomycetes</taxon>
        <taxon>Streptosporangiales</taxon>
        <taxon>Streptosporangiaceae</taxon>
        <taxon>Nonomuraea</taxon>
    </lineage>
</organism>
<dbReference type="Pfam" id="PF13560">
    <property type="entry name" value="HTH_31"/>
    <property type="match status" value="1"/>
</dbReference>
<keyword evidence="3" id="KW-1185">Reference proteome</keyword>
<protein>
    <submittedName>
        <fullName evidence="2">Transcriptional regulator with XRE-family HTH domain</fullName>
    </submittedName>
</protein>
<dbReference type="PROSITE" id="PS50943">
    <property type="entry name" value="HTH_CROC1"/>
    <property type="match status" value="1"/>
</dbReference>
<dbReference type="Proteomes" id="UP000633509">
    <property type="component" value="Unassembled WGS sequence"/>
</dbReference>
<reference evidence="2 3" key="1">
    <citation type="submission" date="2020-10" db="EMBL/GenBank/DDBJ databases">
        <title>Sequencing the genomes of 1000 actinobacteria strains.</title>
        <authorList>
            <person name="Klenk H.-P."/>
        </authorList>
    </citation>
    <scope>NUCLEOTIDE SEQUENCE [LARGE SCALE GENOMIC DNA]</scope>
    <source>
        <strain evidence="2 3">DSM 43173</strain>
    </source>
</reference>
<comment type="caution">
    <text evidence="2">The sequence shown here is derived from an EMBL/GenBank/DDBJ whole genome shotgun (WGS) entry which is preliminary data.</text>
</comment>
<name>A0ABR9M2N6_9ACTN</name>
<dbReference type="Pfam" id="PF19054">
    <property type="entry name" value="DUF5753"/>
    <property type="match status" value="1"/>
</dbReference>
<dbReference type="CDD" id="cd00093">
    <property type="entry name" value="HTH_XRE"/>
    <property type="match status" value="1"/>
</dbReference>
<sequence>MRKFRTRQGLSQERLAAAPGVTYSESQIGAVERGKRTPGAAFTEEIERVLGLNGELKELLPEIHNDFGPKWFRPWPGIEAAAHTIRTSEPSLIPGLLQTERYAEQIFLGEPGVPPDQVQKSVQIRLKRQAVFGQPKPPMYSTLIDENVLSRPVGGAEVMREQLAHLLSVMKHPCITVRIVPLAAGLTTGLLGAFEIAQADGSPDIAYLESSLTGEVISNTDKVRALSVRWDALSSMAHPVNVSEQIIREVMERYGD</sequence>
<evidence type="ECO:0000313" key="3">
    <source>
        <dbReference type="Proteomes" id="UP000633509"/>
    </source>
</evidence>